<accession>A0ABD1Y955</accession>
<keyword evidence="2" id="KW-1185">Reference proteome</keyword>
<evidence type="ECO:0000313" key="1">
    <source>
        <dbReference type="EMBL" id="KAL2623279.1"/>
    </source>
</evidence>
<dbReference type="Proteomes" id="UP001605036">
    <property type="component" value="Unassembled WGS sequence"/>
</dbReference>
<protein>
    <submittedName>
        <fullName evidence="1">Uncharacterized protein</fullName>
    </submittedName>
</protein>
<dbReference type="EMBL" id="JBHFFA010000006">
    <property type="protein sequence ID" value="KAL2623279.1"/>
    <property type="molecule type" value="Genomic_DNA"/>
</dbReference>
<proteinExistence type="predicted"/>
<reference evidence="1 2" key="1">
    <citation type="submission" date="2024-09" db="EMBL/GenBank/DDBJ databases">
        <title>Chromosome-scale assembly of Riccia fluitans.</title>
        <authorList>
            <person name="Paukszto L."/>
            <person name="Sawicki J."/>
            <person name="Karawczyk K."/>
            <person name="Piernik-Szablinska J."/>
            <person name="Szczecinska M."/>
            <person name="Mazdziarz M."/>
        </authorList>
    </citation>
    <scope>NUCLEOTIDE SEQUENCE [LARGE SCALE GENOMIC DNA]</scope>
    <source>
        <strain evidence="1">Rf_01</strain>
        <tissue evidence="1">Aerial parts of the thallus</tissue>
    </source>
</reference>
<name>A0ABD1Y955_9MARC</name>
<comment type="caution">
    <text evidence="1">The sequence shown here is derived from an EMBL/GenBank/DDBJ whole genome shotgun (WGS) entry which is preliminary data.</text>
</comment>
<dbReference type="AlphaFoldDB" id="A0ABD1Y955"/>
<gene>
    <name evidence="1" type="ORF">R1flu_003484</name>
</gene>
<organism evidence="1 2">
    <name type="scientific">Riccia fluitans</name>
    <dbReference type="NCBI Taxonomy" id="41844"/>
    <lineage>
        <taxon>Eukaryota</taxon>
        <taxon>Viridiplantae</taxon>
        <taxon>Streptophyta</taxon>
        <taxon>Embryophyta</taxon>
        <taxon>Marchantiophyta</taxon>
        <taxon>Marchantiopsida</taxon>
        <taxon>Marchantiidae</taxon>
        <taxon>Marchantiales</taxon>
        <taxon>Ricciaceae</taxon>
        <taxon>Riccia</taxon>
    </lineage>
</organism>
<sequence>MLGIAGEETFSIDSCQTEECKDQLNFIIASSMLLNPTCISYAVSNMEMHGLKPTSMGNLDPWLPFVTPYEFTPI</sequence>
<evidence type="ECO:0000313" key="2">
    <source>
        <dbReference type="Proteomes" id="UP001605036"/>
    </source>
</evidence>